<dbReference type="AlphaFoldDB" id="A0A8J4WW48"/>
<evidence type="ECO:0000313" key="2">
    <source>
        <dbReference type="Proteomes" id="UP000727407"/>
    </source>
</evidence>
<keyword evidence="2" id="KW-1185">Reference proteome</keyword>
<protein>
    <submittedName>
        <fullName evidence="1">Uncharacterized protein</fullName>
    </submittedName>
</protein>
<gene>
    <name evidence="1" type="ORF">DAT39_017452</name>
</gene>
<comment type="caution">
    <text evidence="1">The sequence shown here is derived from an EMBL/GenBank/DDBJ whole genome shotgun (WGS) entry which is preliminary data.</text>
</comment>
<reference evidence="1" key="1">
    <citation type="submission" date="2020-07" db="EMBL/GenBank/DDBJ databases">
        <title>Clarias magur genome sequencing, assembly and annotation.</title>
        <authorList>
            <person name="Kushwaha B."/>
            <person name="Kumar R."/>
            <person name="Das P."/>
            <person name="Joshi C.G."/>
            <person name="Kumar D."/>
            <person name="Nagpure N.S."/>
            <person name="Pandey M."/>
            <person name="Agarwal S."/>
            <person name="Srivastava S."/>
            <person name="Singh M."/>
            <person name="Sahoo L."/>
            <person name="Jayasankar P."/>
            <person name="Meher P.K."/>
            <person name="Koringa P.G."/>
            <person name="Iquebal M.A."/>
            <person name="Das S.P."/>
            <person name="Bit A."/>
            <person name="Patnaik S."/>
            <person name="Patel N."/>
            <person name="Shah T.M."/>
            <person name="Hinsu A."/>
            <person name="Jena J.K."/>
        </authorList>
    </citation>
    <scope>NUCLEOTIDE SEQUENCE</scope>
    <source>
        <strain evidence="1">CIFAMagur01</strain>
        <tissue evidence="1">Testis</tissue>
    </source>
</reference>
<accession>A0A8J4WW48</accession>
<sequence length="95" mass="10587">MREPSCTSHQRVISHRSAAAAESELLKLSLARHLHILQETITLSKERLRRKPAAVSCLTRDGEGPALITVFHLHLSLSPTHPLSFTALSCVDRQR</sequence>
<dbReference type="EMBL" id="QNUK01000471">
    <property type="protein sequence ID" value="KAF5892846.1"/>
    <property type="molecule type" value="Genomic_DNA"/>
</dbReference>
<organism evidence="1 2">
    <name type="scientific">Clarias magur</name>
    <name type="common">Asian catfish</name>
    <name type="synonym">Macropteronotus magur</name>
    <dbReference type="NCBI Taxonomy" id="1594786"/>
    <lineage>
        <taxon>Eukaryota</taxon>
        <taxon>Metazoa</taxon>
        <taxon>Chordata</taxon>
        <taxon>Craniata</taxon>
        <taxon>Vertebrata</taxon>
        <taxon>Euteleostomi</taxon>
        <taxon>Actinopterygii</taxon>
        <taxon>Neopterygii</taxon>
        <taxon>Teleostei</taxon>
        <taxon>Ostariophysi</taxon>
        <taxon>Siluriformes</taxon>
        <taxon>Clariidae</taxon>
        <taxon>Clarias</taxon>
    </lineage>
</organism>
<name>A0A8J4WW48_CLAMG</name>
<evidence type="ECO:0000313" key="1">
    <source>
        <dbReference type="EMBL" id="KAF5892846.1"/>
    </source>
</evidence>
<proteinExistence type="predicted"/>
<dbReference type="Proteomes" id="UP000727407">
    <property type="component" value="Unassembled WGS sequence"/>
</dbReference>